<feature type="transmembrane region" description="Helical" evidence="1">
    <location>
        <begin position="12"/>
        <end position="30"/>
    </location>
</feature>
<organism evidence="3 4">
    <name type="scientific">Biformimicrobium ophioploci</name>
    <dbReference type="NCBI Taxonomy" id="3036711"/>
    <lineage>
        <taxon>Bacteria</taxon>
        <taxon>Pseudomonadati</taxon>
        <taxon>Pseudomonadota</taxon>
        <taxon>Gammaproteobacteria</taxon>
        <taxon>Cellvibrionales</taxon>
        <taxon>Microbulbiferaceae</taxon>
        <taxon>Biformimicrobium</taxon>
    </lineage>
</organism>
<evidence type="ECO:0000313" key="4">
    <source>
        <dbReference type="Proteomes" id="UP001224392"/>
    </source>
</evidence>
<dbReference type="RefSeq" id="WP_285763026.1">
    <property type="nucleotide sequence ID" value="NZ_BSYJ01000002.1"/>
</dbReference>
<accession>A0ABQ6LWM8</accession>
<dbReference type="PANTHER" id="PTHR30336:SF4">
    <property type="entry name" value="ENVELOPE BIOGENESIS FACTOR ELYC"/>
    <property type="match status" value="1"/>
</dbReference>
<comment type="caution">
    <text evidence="3">The sequence shown here is derived from an EMBL/GenBank/DDBJ whole genome shotgun (WGS) entry which is preliminary data.</text>
</comment>
<keyword evidence="1" id="KW-0472">Membrane</keyword>
<dbReference type="InterPro" id="IPR003848">
    <property type="entry name" value="DUF218"/>
</dbReference>
<dbReference type="InterPro" id="IPR051599">
    <property type="entry name" value="Cell_Envelope_Assoc"/>
</dbReference>
<keyword evidence="4" id="KW-1185">Reference proteome</keyword>
<reference evidence="3 4" key="1">
    <citation type="submission" date="2023-04" db="EMBL/GenBank/DDBJ databases">
        <title>Marinobulbifer ophiurae gen. nov., sp. Nov., isolate from tissue of brittle star Ophioplocus japonicus.</title>
        <authorList>
            <person name="Kawano K."/>
            <person name="Sawayama S."/>
            <person name="Nakagawa S."/>
        </authorList>
    </citation>
    <scope>NUCLEOTIDE SEQUENCE [LARGE SCALE GENOMIC DNA]</scope>
    <source>
        <strain evidence="3 4">NKW57</strain>
    </source>
</reference>
<proteinExistence type="predicted"/>
<dbReference type="Pfam" id="PF02698">
    <property type="entry name" value="DUF218"/>
    <property type="match status" value="1"/>
</dbReference>
<dbReference type="PANTHER" id="PTHR30336">
    <property type="entry name" value="INNER MEMBRANE PROTEIN, PROBABLE PERMEASE"/>
    <property type="match status" value="1"/>
</dbReference>
<dbReference type="Proteomes" id="UP001224392">
    <property type="component" value="Unassembled WGS sequence"/>
</dbReference>
<sequence>MPATKLLSDYLLLAPAAPLLLALLAFILRYRRPHTAMTLATLAFLALWVVSTPAFSARLGLILAGLQAEAEAGIAPRAIVVLGGGRARNPLTGAERLSATSLERAHAGALLARREAKPVLTSGGTVFAGEEAAESVMMADALRLMGVEPRWQEGCSRTTAENAVNSAELLKHADIQEIYLVTHWWHMPRAQSVFRRAGLKVVPAPVGGADEVHRQLAQPVMWLPSPSALYRSQTYWRELLGMAWYRLRPLAARTTPC</sequence>
<gene>
    <name evidence="3" type="ORF">MNKW57_08140</name>
</gene>
<evidence type="ECO:0000259" key="2">
    <source>
        <dbReference type="Pfam" id="PF02698"/>
    </source>
</evidence>
<dbReference type="CDD" id="cd06259">
    <property type="entry name" value="YdcF-like"/>
    <property type="match status" value="1"/>
</dbReference>
<dbReference type="Gene3D" id="3.40.50.620">
    <property type="entry name" value="HUPs"/>
    <property type="match status" value="1"/>
</dbReference>
<dbReference type="EMBL" id="BSYJ01000002">
    <property type="protein sequence ID" value="GMG86493.1"/>
    <property type="molecule type" value="Genomic_DNA"/>
</dbReference>
<dbReference type="InterPro" id="IPR014729">
    <property type="entry name" value="Rossmann-like_a/b/a_fold"/>
</dbReference>
<evidence type="ECO:0000256" key="1">
    <source>
        <dbReference type="SAM" id="Phobius"/>
    </source>
</evidence>
<keyword evidence="1" id="KW-1133">Transmembrane helix</keyword>
<protein>
    <submittedName>
        <fullName evidence="3">YdcF family protein</fullName>
    </submittedName>
</protein>
<evidence type="ECO:0000313" key="3">
    <source>
        <dbReference type="EMBL" id="GMG86493.1"/>
    </source>
</evidence>
<keyword evidence="1" id="KW-0812">Transmembrane</keyword>
<feature type="domain" description="DUF218" evidence="2">
    <location>
        <begin position="78"/>
        <end position="241"/>
    </location>
</feature>
<name>A0ABQ6LWM8_9GAMM</name>
<feature type="transmembrane region" description="Helical" evidence="1">
    <location>
        <begin position="42"/>
        <end position="66"/>
    </location>
</feature>